<reference evidence="2" key="2">
    <citation type="submission" date="2020-09" db="EMBL/GenBank/DDBJ databases">
        <authorList>
            <person name="Sun Q."/>
            <person name="Ohkuma M."/>
        </authorList>
    </citation>
    <scope>NUCLEOTIDE SEQUENCE</scope>
    <source>
        <strain evidence="2">JCM 3035</strain>
    </source>
</reference>
<evidence type="ECO:0000256" key="1">
    <source>
        <dbReference type="SAM" id="MobiDB-lite"/>
    </source>
</evidence>
<proteinExistence type="predicted"/>
<dbReference type="EMBL" id="BMPQ01000002">
    <property type="protein sequence ID" value="GGK51887.1"/>
    <property type="molecule type" value="Genomic_DNA"/>
</dbReference>
<protein>
    <submittedName>
        <fullName evidence="2">Uncharacterized protein</fullName>
    </submittedName>
</protein>
<evidence type="ECO:0000313" key="2">
    <source>
        <dbReference type="EMBL" id="GGK51887.1"/>
    </source>
</evidence>
<dbReference type="Proteomes" id="UP000637788">
    <property type="component" value="Unassembled WGS sequence"/>
</dbReference>
<name>A0A917V930_9ACTN</name>
<reference evidence="2" key="1">
    <citation type="journal article" date="2014" name="Int. J. Syst. Evol. Microbiol.">
        <title>Complete genome sequence of Corynebacterium casei LMG S-19264T (=DSM 44701T), isolated from a smear-ripened cheese.</title>
        <authorList>
            <consortium name="US DOE Joint Genome Institute (JGI-PGF)"/>
            <person name="Walter F."/>
            <person name="Albersmeier A."/>
            <person name="Kalinowski J."/>
            <person name="Ruckert C."/>
        </authorList>
    </citation>
    <scope>NUCLEOTIDE SEQUENCE</scope>
    <source>
        <strain evidence="2">JCM 3035</strain>
    </source>
</reference>
<feature type="region of interest" description="Disordered" evidence="1">
    <location>
        <begin position="68"/>
        <end position="95"/>
    </location>
</feature>
<dbReference type="AlphaFoldDB" id="A0A917V930"/>
<sequence length="95" mass="10044">MSEVCREATLKGSETAIDLPRSPATSTRYYNVITVMGPLRAAYGCTHAKTPHAANTLVTGSSGTSYRVPPAGFEPAHTAPEAVGFPRVFPGQKHT</sequence>
<keyword evidence="3" id="KW-1185">Reference proteome</keyword>
<comment type="caution">
    <text evidence="2">The sequence shown here is derived from an EMBL/GenBank/DDBJ whole genome shotgun (WGS) entry which is preliminary data.</text>
</comment>
<organism evidence="2 3">
    <name type="scientific">Streptomyces flaveus</name>
    <dbReference type="NCBI Taxonomy" id="66370"/>
    <lineage>
        <taxon>Bacteria</taxon>
        <taxon>Bacillati</taxon>
        <taxon>Actinomycetota</taxon>
        <taxon>Actinomycetes</taxon>
        <taxon>Kitasatosporales</taxon>
        <taxon>Streptomycetaceae</taxon>
        <taxon>Streptomyces</taxon>
        <taxon>Streptomyces aurantiacus group</taxon>
    </lineage>
</organism>
<accession>A0A917V930</accession>
<evidence type="ECO:0000313" key="3">
    <source>
        <dbReference type="Proteomes" id="UP000637788"/>
    </source>
</evidence>
<gene>
    <name evidence="2" type="ORF">GCM10010094_10220</name>
</gene>